<dbReference type="Proteomes" id="UP001519291">
    <property type="component" value="Unassembled WGS sequence"/>
</dbReference>
<dbReference type="InterPro" id="IPR036182">
    <property type="entry name" value="PCuAC_sf"/>
</dbReference>
<keyword evidence="2" id="KW-0732">Signal</keyword>
<comment type="caution">
    <text evidence="3">The sequence shown here is derived from an EMBL/GenBank/DDBJ whole genome shotgun (WGS) entry which is preliminary data.</text>
</comment>
<accession>A0ABS4Y753</accession>
<evidence type="ECO:0000313" key="4">
    <source>
        <dbReference type="Proteomes" id="UP001519291"/>
    </source>
</evidence>
<dbReference type="Pfam" id="PF04314">
    <property type="entry name" value="PCuAC"/>
    <property type="match status" value="1"/>
</dbReference>
<dbReference type="RefSeq" id="WP_130879311.1">
    <property type="nucleotide sequence ID" value="NZ_JAGIOH010000001.1"/>
</dbReference>
<evidence type="ECO:0000256" key="2">
    <source>
        <dbReference type="SAM" id="SignalP"/>
    </source>
</evidence>
<keyword evidence="4" id="KW-1185">Reference proteome</keyword>
<feature type="compositionally biased region" description="Pro residues" evidence="1">
    <location>
        <begin position="171"/>
        <end position="183"/>
    </location>
</feature>
<feature type="region of interest" description="Disordered" evidence="1">
    <location>
        <begin position="169"/>
        <end position="241"/>
    </location>
</feature>
<feature type="signal peptide" evidence="2">
    <location>
        <begin position="1"/>
        <end position="26"/>
    </location>
</feature>
<dbReference type="GeneID" id="91570821"/>
<organism evidence="3 4">
    <name type="scientific">Streptomyces syringium</name>
    <dbReference type="NCBI Taxonomy" id="76729"/>
    <lineage>
        <taxon>Bacteria</taxon>
        <taxon>Bacillati</taxon>
        <taxon>Actinomycetota</taxon>
        <taxon>Actinomycetes</taxon>
        <taxon>Kitasatosporales</taxon>
        <taxon>Streptomycetaceae</taxon>
        <taxon>Streptomyces</taxon>
    </lineage>
</organism>
<evidence type="ECO:0000256" key="1">
    <source>
        <dbReference type="SAM" id="MobiDB-lite"/>
    </source>
</evidence>
<dbReference type="EMBL" id="JAGIOH010000001">
    <property type="protein sequence ID" value="MBP2404475.1"/>
    <property type="molecule type" value="Genomic_DNA"/>
</dbReference>
<feature type="compositionally biased region" description="Polar residues" evidence="1">
    <location>
        <begin position="232"/>
        <end position="241"/>
    </location>
</feature>
<name>A0ABS4Y753_9ACTN</name>
<protein>
    <submittedName>
        <fullName evidence="3">Copper(I)-binding protein</fullName>
    </submittedName>
</protein>
<gene>
    <name evidence="3" type="ORF">JO379_003944</name>
</gene>
<feature type="chain" id="PRO_5045717730" evidence="2">
    <location>
        <begin position="27"/>
        <end position="241"/>
    </location>
</feature>
<dbReference type="InterPro" id="IPR007410">
    <property type="entry name" value="LpqE-like"/>
</dbReference>
<proteinExistence type="predicted"/>
<feature type="compositionally biased region" description="Low complexity" evidence="1">
    <location>
        <begin position="184"/>
        <end position="220"/>
    </location>
</feature>
<dbReference type="SUPFAM" id="SSF110087">
    <property type="entry name" value="DR1885-like metal-binding protein"/>
    <property type="match status" value="1"/>
</dbReference>
<sequence>MSSSLRRGALAATALVLSIASLSACAAGNDAQTLEVKPDNAATSVGDIKLQNINVITQPKQEATGPAVITGKVFNNGRKDQTLTAISLPGKGATVKLSPAKGTGPLVIPAGGSVTLGGQGNPSAVLPNGREALKDGDSQPLTFDFSSTGDVKISAFVFPAKSYFKEWGPAEPAPAKPGKPAPGKPSGTPSGTPSGVPSGTGTPGTPGTDAGQQSGQQSGGNTPPAGQPTRPDGQQQHGTGH</sequence>
<evidence type="ECO:0000313" key="3">
    <source>
        <dbReference type="EMBL" id="MBP2404475.1"/>
    </source>
</evidence>
<reference evidence="3 4" key="1">
    <citation type="submission" date="2021-03" db="EMBL/GenBank/DDBJ databases">
        <title>Sequencing the genomes of 1000 actinobacteria strains.</title>
        <authorList>
            <person name="Klenk H.-P."/>
        </authorList>
    </citation>
    <scope>NUCLEOTIDE SEQUENCE [LARGE SCALE GENOMIC DNA]</scope>
    <source>
        <strain evidence="3 4">DSM 41480</strain>
    </source>
</reference>
<dbReference type="PROSITE" id="PS51257">
    <property type="entry name" value="PROKAR_LIPOPROTEIN"/>
    <property type="match status" value="1"/>
</dbReference>
<dbReference type="Gene3D" id="2.60.40.1890">
    <property type="entry name" value="PCu(A)C copper chaperone"/>
    <property type="match status" value="1"/>
</dbReference>